<evidence type="ECO:0000256" key="1">
    <source>
        <dbReference type="SAM" id="Coils"/>
    </source>
</evidence>
<evidence type="ECO:0000313" key="2">
    <source>
        <dbReference type="EMBL" id="KAK3597958.1"/>
    </source>
</evidence>
<gene>
    <name evidence="2" type="ORF">CHS0354_042307</name>
</gene>
<dbReference type="EMBL" id="JAEAOA010002354">
    <property type="protein sequence ID" value="KAK3597958.1"/>
    <property type="molecule type" value="Genomic_DNA"/>
</dbReference>
<reference evidence="2" key="3">
    <citation type="submission" date="2023-05" db="EMBL/GenBank/DDBJ databases">
        <authorList>
            <person name="Smith C.H."/>
        </authorList>
    </citation>
    <scope>NUCLEOTIDE SEQUENCE</scope>
    <source>
        <strain evidence="2">CHS0354</strain>
        <tissue evidence="2">Mantle</tissue>
    </source>
</reference>
<dbReference type="Proteomes" id="UP001195483">
    <property type="component" value="Unassembled WGS sequence"/>
</dbReference>
<organism evidence="2 3">
    <name type="scientific">Potamilus streckersoni</name>
    <dbReference type="NCBI Taxonomy" id="2493646"/>
    <lineage>
        <taxon>Eukaryota</taxon>
        <taxon>Metazoa</taxon>
        <taxon>Spiralia</taxon>
        <taxon>Lophotrochozoa</taxon>
        <taxon>Mollusca</taxon>
        <taxon>Bivalvia</taxon>
        <taxon>Autobranchia</taxon>
        <taxon>Heteroconchia</taxon>
        <taxon>Palaeoheterodonta</taxon>
        <taxon>Unionida</taxon>
        <taxon>Unionoidea</taxon>
        <taxon>Unionidae</taxon>
        <taxon>Ambleminae</taxon>
        <taxon>Lampsilini</taxon>
        <taxon>Potamilus</taxon>
    </lineage>
</organism>
<sequence length="116" mass="13655">MTASKFQPGVVTNDVFVVLSHQYWPIYGNRVTDVHVVQKIWDLEERDREFIKILEKIDVLKEGLDEAQRQLANMKELEYRLQKAEQTIRTLEKFVDSSNAHYTVNESHASRVYDTN</sequence>
<name>A0AAE0W0W8_9BIVA</name>
<comment type="caution">
    <text evidence="2">The sequence shown here is derived from an EMBL/GenBank/DDBJ whole genome shotgun (WGS) entry which is preliminary data.</text>
</comment>
<evidence type="ECO:0000313" key="3">
    <source>
        <dbReference type="Proteomes" id="UP001195483"/>
    </source>
</evidence>
<accession>A0AAE0W0W8</accession>
<keyword evidence="1" id="KW-0175">Coiled coil</keyword>
<reference evidence="2" key="1">
    <citation type="journal article" date="2021" name="Genome Biol. Evol.">
        <title>A High-Quality Reference Genome for a Parasitic Bivalve with Doubly Uniparental Inheritance (Bivalvia: Unionida).</title>
        <authorList>
            <person name="Smith C.H."/>
        </authorList>
    </citation>
    <scope>NUCLEOTIDE SEQUENCE</scope>
    <source>
        <strain evidence="2">CHS0354</strain>
    </source>
</reference>
<keyword evidence="3" id="KW-1185">Reference proteome</keyword>
<protein>
    <submittedName>
        <fullName evidence="2">Uncharacterized protein</fullName>
    </submittedName>
</protein>
<dbReference type="AlphaFoldDB" id="A0AAE0W0W8"/>
<proteinExistence type="predicted"/>
<feature type="coiled-coil region" evidence="1">
    <location>
        <begin position="57"/>
        <end position="94"/>
    </location>
</feature>
<reference evidence="2" key="2">
    <citation type="journal article" date="2021" name="Genome Biol. Evol.">
        <title>Developing a high-quality reference genome for a parasitic bivalve with doubly uniparental inheritance (Bivalvia: Unionida).</title>
        <authorList>
            <person name="Smith C.H."/>
        </authorList>
    </citation>
    <scope>NUCLEOTIDE SEQUENCE</scope>
    <source>
        <strain evidence="2">CHS0354</strain>
        <tissue evidence="2">Mantle</tissue>
    </source>
</reference>